<dbReference type="EMBL" id="CP114589">
    <property type="protein sequence ID" value="WBA10049.1"/>
    <property type="molecule type" value="Genomic_DNA"/>
</dbReference>
<accession>A0AA47LSK5</accession>
<dbReference type="RefSeq" id="WP_269580101.1">
    <property type="nucleotide sequence ID" value="NZ_CP114589.1"/>
</dbReference>
<dbReference type="GO" id="GO:0051213">
    <property type="term" value="F:dioxygenase activity"/>
    <property type="evidence" value="ECO:0007669"/>
    <property type="project" value="UniProtKB-KW"/>
</dbReference>
<dbReference type="Proteomes" id="UP001164748">
    <property type="component" value="Plasmid unnamed"/>
</dbReference>
<keyword evidence="1" id="KW-0223">Dioxygenase</keyword>
<dbReference type="InterPro" id="IPR018724">
    <property type="entry name" value="2OG-Fe_dioxygenase"/>
</dbReference>
<name>A0AA47LSK5_9GAMM</name>
<dbReference type="Pfam" id="PF10014">
    <property type="entry name" value="2OG-Fe_Oxy_2"/>
    <property type="match status" value="1"/>
</dbReference>
<evidence type="ECO:0000313" key="2">
    <source>
        <dbReference type="Proteomes" id="UP001164748"/>
    </source>
</evidence>
<reference evidence="1" key="1">
    <citation type="submission" date="2022-09" db="EMBL/GenBank/DDBJ databases">
        <authorList>
            <person name="Li Z.-J."/>
        </authorList>
    </citation>
    <scope>NUCLEOTIDE SEQUENCE</scope>
    <source>
        <strain evidence="1">TGB11</strain>
        <plasmid evidence="1">unnamed</plasmid>
    </source>
</reference>
<dbReference type="AlphaFoldDB" id="A0AA47LSK5"/>
<protein>
    <submittedName>
        <fullName evidence="1">2OG-Fe dioxygenase family protein</fullName>
    </submittedName>
</protein>
<proteinExistence type="predicted"/>
<dbReference type="Gene3D" id="2.60.120.620">
    <property type="entry name" value="q2cbj1_9rhob like domain"/>
    <property type="match status" value="1"/>
</dbReference>
<gene>
    <name evidence="1" type="ORF">N8M53_14655</name>
</gene>
<geneLocation type="plasmid" evidence="1 2">
    <name>unnamed</name>
</geneLocation>
<sequence>MNTSSLLMQLNQLDDNHIKQLQPSFDNLPGTSHADGGYRLRRYSVVHVFNGGVEKLPPRPFMQTSDINEFQGDVARTFEDIESETVQKPGFHAMCRTFRDMYQLSDDNDIEIHQIRIQADNQSVQVAPEGVHQDGFDHIAIVSVGRDNIDGGDFQVFRHKTSAPLFSWPLAPGQMAALDDRTLWHYAEPITPVDNQKSGTMDVFVLTATRK</sequence>
<evidence type="ECO:0000313" key="1">
    <source>
        <dbReference type="EMBL" id="WBA10049.1"/>
    </source>
</evidence>
<keyword evidence="1" id="KW-0614">Plasmid</keyword>
<organism evidence="1 2">
    <name type="scientific">Salinivibrio kushneri</name>
    <dbReference type="NCBI Taxonomy" id="1908198"/>
    <lineage>
        <taxon>Bacteria</taxon>
        <taxon>Pseudomonadati</taxon>
        <taxon>Pseudomonadota</taxon>
        <taxon>Gammaproteobacteria</taxon>
        <taxon>Vibrionales</taxon>
        <taxon>Vibrionaceae</taxon>
        <taxon>Salinivibrio</taxon>
    </lineage>
</organism>
<keyword evidence="1" id="KW-0560">Oxidoreductase</keyword>